<dbReference type="Pfam" id="PF00072">
    <property type="entry name" value="Response_reg"/>
    <property type="match status" value="1"/>
</dbReference>
<reference evidence="8 9" key="1">
    <citation type="submission" date="2014-07" db="EMBL/GenBank/DDBJ databases">
        <title>Complete genome sequence of Corynebacterium atypicum DSM 44849: identifiction of the mycolic acid biosynthesis genes.</title>
        <authorList>
            <person name="Tippelt A."/>
            <person name="Mollmann S."/>
            <person name="Albersmeier A."/>
            <person name="Jaenicke S."/>
            <person name="Ruckert C."/>
            <person name="Tauch A."/>
        </authorList>
    </citation>
    <scope>NUCLEOTIDE SEQUENCE [LARGE SCALE GENOMIC DNA]</scope>
    <source>
        <strain evidence="8 9">R2070</strain>
    </source>
</reference>
<dbReference type="PANTHER" id="PTHR43214:SF24">
    <property type="entry name" value="TRANSCRIPTIONAL REGULATORY PROTEIN NARL-RELATED"/>
    <property type="match status" value="1"/>
</dbReference>
<evidence type="ECO:0000256" key="1">
    <source>
        <dbReference type="ARBA" id="ARBA00022553"/>
    </source>
</evidence>
<dbReference type="Gene3D" id="3.40.50.2300">
    <property type="match status" value="1"/>
</dbReference>
<dbReference type="PRINTS" id="PR00038">
    <property type="entry name" value="HTHLUXR"/>
</dbReference>
<evidence type="ECO:0000256" key="2">
    <source>
        <dbReference type="ARBA" id="ARBA00023015"/>
    </source>
</evidence>
<evidence type="ECO:0000256" key="4">
    <source>
        <dbReference type="ARBA" id="ARBA00023163"/>
    </source>
</evidence>
<organism evidence="8 9">
    <name type="scientific">Corynebacterium atypicum</name>
    <dbReference type="NCBI Taxonomy" id="191610"/>
    <lineage>
        <taxon>Bacteria</taxon>
        <taxon>Bacillati</taxon>
        <taxon>Actinomycetota</taxon>
        <taxon>Actinomycetes</taxon>
        <taxon>Mycobacteriales</taxon>
        <taxon>Corynebacteriaceae</taxon>
        <taxon>Corynebacterium</taxon>
    </lineage>
</organism>
<dbReference type="CDD" id="cd17535">
    <property type="entry name" value="REC_NarL-like"/>
    <property type="match status" value="1"/>
</dbReference>
<dbReference type="SMART" id="SM00448">
    <property type="entry name" value="REC"/>
    <property type="match status" value="1"/>
</dbReference>
<evidence type="ECO:0000256" key="5">
    <source>
        <dbReference type="PROSITE-ProRule" id="PRU00169"/>
    </source>
</evidence>
<keyword evidence="1 5" id="KW-0597">Phosphoprotein</keyword>
<evidence type="ECO:0000259" key="7">
    <source>
        <dbReference type="PROSITE" id="PS50110"/>
    </source>
</evidence>
<sequence>MRLWLADDAVLIREGLAGLLIDAGHEVTRSFADATELVAAGTDPESELPDVLISDVRMPPRMADDGLSAVLEVRAQAPDLAVMVLSQYLAPAYAQRLFAQGANAGTGYLLKERVGRIADFLSALEVVAAGGVFIDPEVAARMMGRDLGIQSLTQREREVLALMAEGRSNDEIASELVITPAAVAKHVSSIFLRLGLPATQPNRRVRAILTYLSATGGLYYQP</sequence>
<feature type="domain" description="Response regulatory" evidence="7">
    <location>
        <begin position="2"/>
        <end position="126"/>
    </location>
</feature>
<dbReference type="RefSeq" id="WP_038605709.1">
    <property type="nucleotide sequence ID" value="NZ_CP008944.1"/>
</dbReference>
<proteinExistence type="predicted"/>
<keyword evidence="4" id="KW-0804">Transcription</keyword>
<dbReference type="SUPFAM" id="SSF46894">
    <property type="entry name" value="C-terminal effector domain of the bipartite response regulators"/>
    <property type="match status" value="1"/>
</dbReference>
<evidence type="ECO:0000313" key="8">
    <source>
        <dbReference type="EMBL" id="AIG64239.1"/>
    </source>
</evidence>
<name>A0ABM5QN53_9CORY</name>
<dbReference type="InterPro" id="IPR001789">
    <property type="entry name" value="Sig_transdc_resp-reg_receiver"/>
</dbReference>
<dbReference type="SUPFAM" id="SSF52172">
    <property type="entry name" value="CheY-like"/>
    <property type="match status" value="1"/>
</dbReference>
<dbReference type="InterPro" id="IPR039420">
    <property type="entry name" value="WalR-like"/>
</dbReference>
<feature type="modified residue" description="4-aspartylphosphate" evidence="5">
    <location>
        <position position="55"/>
    </location>
</feature>
<dbReference type="InterPro" id="IPR000792">
    <property type="entry name" value="Tscrpt_reg_LuxR_C"/>
</dbReference>
<dbReference type="InterPro" id="IPR016032">
    <property type="entry name" value="Sig_transdc_resp-reg_C-effctor"/>
</dbReference>
<dbReference type="Pfam" id="PF00196">
    <property type="entry name" value="GerE"/>
    <property type="match status" value="1"/>
</dbReference>
<dbReference type="InterPro" id="IPR011006">
    <property type="entry name" value="CheY-like_superfamily"/>
</dbReference>
<dbReference type="PROSITE" id="PS50043">
    <property type="entry name" value="HTH_LUXR_2"/>
    <property type="match status" value="1"/>
</dbReference>
<keyword evidence="2" id="KW-0805">Transcription regulation</keyword>
<dbReference type="Proteomes" id="UP000028504">
    <property type="component" value="Chromosome"/>
</dbReference>
<accession>A0ABM5QN53</accession>
<evidence type="ECO:0000256" key="3">
    <source>
        <dbReference type="ARBA" id="ARBA00023125"/>
    </source>
</evidence>
<dbReference type="PROSITE" id="PS50110">
    <property type="entry name" value="RESPONSE_REGULATORY"/>
    <property type="match status" value="1"/>
</dbReference>
<dbReference type="CDD" id="cd06170">
    <property type="entry name" value="LuxR_C_like"/>
    <property type="match status" value="1"/>
</dbReference>
<dbReference type="EMBL" id="CP008944">
    <property type="protein sequence ID" value="AIG64239.1"/>
    <property type="molecule type" value="Genomic_DNA"/>
</dbReference>
<protein>
    <submittedName>
        <fullName evidence="8">Transcriptional regulator</fullName>
    </submittedName>
</protein>
<evidence type="ECO:0000259" key="6">
    <source>
        <dbReference type="PROSITE" id="PS50043"/>
    </source>
</evidence>
<dbReference type="SMART" id="SM00421">
    <property type="entry name" value="HTH_LUXR"/>
    <property type="match status" value="1"/>
</dbReference>
<dbReference type="InterPro" id="IPR058245">
    <property type="entry name" value="NreC/VraR/RcsB-like_REC"/>
</dbReference>
<keyword evidence="9" id="KW-1185">Reference proteome</keyword>
<feature type="domain" description="HTH luxR-type" evidence="6">
    <location>
        <begin position="145"/>
        <end position="216"/>
    </location>
</feature>
<dbReference type="PANTHER" id="PTHR43214">
    <property type="entry name" value="TWO-COMPONENT RESPONSE REGULATOR"/>
    <property type="match status" value="1"/>
</dbReference>
<gene>
    <name evidence="8" type="ORF">CATYP_05980</name>
</gene>
<keyword evidence="3" id="KW-0238">DNA-binding</keyword>
<evidence type="ECO:0000313" key="9">
    <source>
        <dbReference type="Proteomes" id="UP000028504"/>
    </source>
</evidence>